<feature type="transmembrane region" description="Helical" evidence="7">
    <location>
        <begin position="35"/>
        <end position="58"/>
    </location>
</feature>
<dbReference type="EMBL" id="JBFXLQ010000019">
    <property type="protein sequence ID" value="KAL2867265.1"/>
    <property type="molecule type" value="Genomic_DNA"/>
</dbReference>
<feature type="compositionally biased region" description="Basic and acidic residues" evidence="6">
    <location>
        <begin position="1"/>
        <end position="11"/>
    </location>
</feature>
<keyword evidence="10" id="KW-1185">Reference proteome</keyword>
<dbReference type="RefSeq" id="XP_070886244.1">
    <property type="nucleotide sequence ID" value="XM_071031172.1"/>
</dbReference>
<organism evidence="9 10">
    <name type="scientific">Aspergillus lucknowensis</name>
    <dbReference type="NCBI Taxonomy" id="176173"/>
    <lineage>
        <taxon>Eukaryota</taxon>
        <taxon>Fungi</taxon>
        <taxon>Dikarya</taxon>
        <taxon>Ascomycota</taxon>
        <taxon>Pezizomycotina</taxon>
        <taxon>Eurotiomycetes</taxon>
        <taxon>Eurotiomycetidae</taxon>
        <taxon>Eurotiales</taxon>
        <taxon>Aspergillaceae</taxon>
        <taxon>Aspergillus</taxon>
        <taxon>Aspergillus subgen. Nidulantes</taxon>
    </lineage>
</organism>
<accession>A0ABR4LRV2</accession>
<feature type="domain" description="Major facilitator superfamily (MFS) profile" evidence="8">
    <location>
        <begin position="37"/>
        <end position="483"/>
    </location>
</feature>
<dbReference type="InterPro" id="IPR036259">
    <property type="entry name" value="MFS_trans_sf"/>
</dbReference>
<evidence type="ECO:0000256" key="6">
    <source>
        <dbReference type="SAM" id="MobiDB-lite"/>
    </source>
</evidence>
<name>A0ABR4LRV2_9EURO</name>
<evidence type="ECO:0000256" key="2">
    <source>
        <dbReference type="ARBA" id="ARBA00022448"/>
    </source>
</evidence>
<feature type="transmembrane region" description="Helical" evidence="7">
    <location>
        <begin position="375"/>
        <end position="394"/>
    </location>
</feature>
<evidence type="ECO:0000256" key="4">
    <source>
        <dbReference type="ARBA" id="ARBA00022989"/>
    </source>
</evidence>
<feature type="transmembrane region" description="Helical" evidence="7">
    <location>
        <begin position="284"/>
        <end position="308"/>
    </location>
</feature>
<feature type="transmembrane region" description="Helical" evidence="7">
    <location>
        <begin position="455"/>
        <end position="477"/>
    </location>
</feature>
<dbReference type="InterPro" id="IPR020846">
    <property type="entry name" value="MFS_dom"/>
</dbReference>
<evidence type="ECO:0000256" key="3">
    <source>
        <dbReference type="ARBA" id="ARBA00022692"/>
    </source>
</evidence>
<feature type="transmembrane region" description="Helical" evidence="7">
    <location>
        <begin position="191"/>
        <end position="211"/>
    </location>
</feature>
<dbReference type="Gene3D" id="1.20.1720.10">
    <property type="entry name" value="Multidrug resistance protein D"/>
    <property type="match status" value="1"/>
</dbReference>
<keyword evidence="2" id="KW-0813">Transport</keyword>
<comment type="caution">
    <text evidence="9">The sequence shown here is derived from an EMBL/GenBank/DDBJ whole genome shotgun (WGS) entry which is preliminary data.</text>
</comment>
<dbReference type="PANTHER" id="PTHR23502:SF51">
    <property type="entry name" value="QUINIDINE RESISTANCE PROTEIN 1-RELATED"/>
    <property type="match status" value="1"/>
</dbReference>
<keyword evidence="5 7" id="KW-0472">Membrane</keyword>
<evidence type="ECO:0000256" key="1">
    <source>
        <dbReference type="ARBA" id="ARBA00004141"/>
    </source>
</evidence>
<feature type="transmembrane region" description="Helical" evidence="7">
    <location>
        <begin position="103"/>
        <end position="121"/>
    </location>
</feature>
<dbReference type="Proteomes" id="UP001610432">
    <property type="component" value="Unassembled WGS sequence"/>
</dbReference>
<evidence type="ECO:0000256" key="7">
    <source>
        <dbReference type="SAM" id="Phobius"/>
    </source>
</evidence>
<dbReference type="InterPro" id="IPR011701">
    <property type="entry name" value="MFS"/>
</dbReference>
<feature type="transmembrane region" description="Helical" evidence="7">
    <location>
        <begin position="127"/>
        <end position="149"/>
    </location>
</feature>
<feature type="compositionally biased region" description="Polar residues" evidence="6">
    <location>
        <begin position="12"/>
        <end position="23"/>
    </location>
</feature>
<feature type="transmembrane region" description="Helical" evidence="7">
    <location>
        <begin position="400"/>
        <end position="419"/>
    </location>
</feature>
<keyword evidence="4 7" id="KW-1133">Transmembrane helix</keyword>
<dbReference type="Gene3D" id="1.20.1250.20">
    <property type="entry name" value="MFS general substrate transporter like domains"/>
    <property type="match status" value="1"/>
</dbReference>
<dbReference type="PROSITE" id="PS50850">
    <property type="entry name" value="MFS"/>
    <property type="match status" value="1"/>
</dbReference>
<sequence length="492" mass="52775">MPTARDAESKPSHPNSQTTPSLPAQYSPFSTPQKWTIVAISAYAAWFSTLSSLIYYPAIPSLAASLHTSVSKINLTVTVYMAVASIAPALVGDTADILGRRPVYIVCLGVYAAANLAVAVAETYPTLLGLRVLQALAISGTFSIAYGAIADVTSPAERGSFAALVSFAVGVAPTLGPILGGALTYAAGWPWIFWFLCIASGSCLLIVILFLPETCRGIVGDGSGSLRPYQRPLLPGVMRPYTHDQAGGLGDSAERTPGPVGGDKRRFPNPLRSITLLARPDNTIIITACGLLYTVYTCIMASLATLFVPIYGLSQWEAGLIYIPFGTGGIVSTFISGRIMDRAWRDARIKRGLPVDKGRGDDLDTFPVERARLGVIWLPMGLTVAFVVGFGWALHFQTHMAVPLVLQFFAGLVYNTLLVDKNHRSPAAAQAASNIIRGALSAIMISFLQNMIDRIGIGWTFTFQAGLCLIAAVLFLMDHRSGMQWRQKSNEK</sequence>
<dbReference type="SUPFAM" id="SSF103473">
    <property type="entry name" value="MFS general substrate transporter"/>
    <property type="match status" value="1"/>
</dbReference>
<protein>
    <submittedName>
        <fullName evidence="9">Major facilitator superfamily domain-containing protein</fullName>
    </submittedName>
</protein>
<evidence type="ECO:0000313" key="10">
    <source>
        <dbReference type="Proteomes" id="UP001610432"/>
    </source>
</evidence>
<dbReference type="Pfam" id="PF07690">
    <property type="entry name" value="MFS_1"/>
    <property type="match status" value="1"/>
</dbReference>
<feature type="transmembrane region" description="Helical" evidence="7">
    <location>
        <begin position="320"/>
        <end position="340"/>
    </location>
</feature>
<comment type="subcellular location">
    <subcellularLocation>
        <location evidence="1">Membrane</location>
        <topology evidence="1">Multi-pass membrane protein</topology>
    </subcellularLocation>
</comment>
<gene>
    <name evidence="9" type="ORF">BJX67DRAFT_371952</name>
</gene>
<keyword evidence="3 7" id="KW-0812">Transmembrane</keyword>
<proteinExistence type="predicted"/>
<reference evidence="9 10" key="1">
    <citation type="submission" date="2024-07" db="EMBL/GenBank/DDBJ databases">
        <title>Section-level genome sequencing and comparative genomics of Aspergillus sections Usti and Cavernicolus.</title>
        <authorList>
            <consortium name="Lawrence Berkeley National Laboratory"/>
            <person name="Nybo J.L."/>
            <person name="Vesth T.C."/>
            <person name="Theobald S."/>
            <person name="Frisvad J.C."/>
            <person name="Larsen T.O."/>
            <person name="Kjaerboelling I."/>
            <person name="Rothschild-Mancinelli K."/>
            <person name="Lyhne E.K."/>
            <person name="Kogle M.E."/>
            <person name="Barry K."/>
            <person name="Clum A."/>
            <person name="Na H."/>
            <person name="Ledsgaard L."/>
            <person name="Lin J."/>
            <person name="Lipzen A."/>
            <person name="Kuo A."/>
            <person name="Riley R."/>
            <person name="Mondo S."/>
            <person name="Labutti K."/>
            <person name="Haridas S."/>
            <person name="Pangalinan J."/>
            <person name="Salamov A.A."/>
            <person name="Simmons B.A."/>
            <person name="Magnuson J.K."/>
            <person name="Chen J."/>
            <person name="Drula E."/>
            <person name="Henrissat B."/>
            <person name="Wiebenga A."/>
            <person name="Lubbers R.J."/>
            <person name="Gomes A.C."/>
            <person name="Macurrencykelacurrency M.R."/>
            <person name="Stajich J."/>
            <person name="Grigoriev I.V."/>
            <person name="Mortensen U.H."/>
            <person name="De Vries R.P."/>
            <person name="Baker S.E."/>
            <person name="Andersen M.R."/>
        </authorList>
    </citation>
    <scope>NUCLEOTIDE SEQUENCE [LARGE SCALE GENOMIC DNA]</scope>
    <source>
        <strain evidence="9 10">CBS 449.75</strain>
    </source>
</reference>
<evidence type="ECO:0000256" key="5">
    <source>
        <dbReference type="ARBA" id="ARBA00023136"/>
    </source>
</evidence>
<evidence type="ECO:0000259" key="8">
    <source>
        <dbReference type="PROSITE" id="PS50850"/>
    </source>
</evidence>
<feature type="transmembrane region" description="Helical" evidence="7">
    <location>
        <begin position="161"/>
        <end position="185"/>
    </location>
</feature>
<dbReference type="GeneID" id="98146244"/>
<dbReference type="PANTHER" id="PTHR23502">
    <property type="entry name" value="MAJOR FACILITATOR SUPERFAMILY"/>
    <property type="match status" value="1"/>
</dbReference>
<feature type="region of interest" description="Disordered" evidence="6">
    <location>
        <begin position="1"/>
        <end position="23"/>
    </location>
</feature>
<evidence type="ECO:0000313" key="9">
    <source>
        <dbReference type="EMBL" id="KAL2867265.1"/>
    </source>
</evidence>
<feature type="transmembrane region" description="Helical" evidence="7">
    <location>
        <begin position="73"/>
        <end position="91"/>
    </location>
</feature>